<proteinExistence type="predicted"/>
<accession>M3K3A6</accession>
<gene>
    <name evidence="2" type="ORF">G210_0077</name>
</gene>
<protein>
    <submittedName>
        <fullName evidence="2">Uncharacterized protein</fullName>
    </submittedName>
</protein>
<keyword evidence="3" id="KW-1185">Reference proteome</keyword>
<evidence type="ECO:0000256" key="1">
    <source>
        <dbReference type="SAM" id="SignalP"/>
    </source>
</evidence>
<dbReference type="EMBL" id="AOGT01000781">
    <property type="protein sequence ID" value="EMG49214.1"/>
    <property type="molecule type" value="Genomic_DNA"/>
</dbReference>
<feature type="signal peptide" evidence="1">
    <location>
        <begin position="1"/>
        <end position="21"/>
    </location>
</feature>
<dbReference type="AlphaFoldDB" id="M3K3A6"/>
<keyword evidence="1" id="KW-0732">Signal</keyword>
<evidence type="ECO:0000313" key="2">
    <source>
        <dbReference type="EMBL" id="EMG49214.1"/>
    </source>
</evidence>
<dbReference type="Proteomes" id="UP000011777">
    <property type="component" value="Unassembled WGS sequence"/>
</dbReference>
<dbReference type="HOGENOM" id="CLU_1927322_0_0_1"/>
<comment type="caution">
    <text evidence="2">The sequence shown here is derived from an EMBL/GenBank/DDBJ whole genome shotgun (WGS) entry which is preliminary data.</text>
</comment>
<evidence type="ECO:0000313" key="3">
    <source>
        <dbReference type="Proteomes" id="UP000011777"/>
    </source>
</evidence>
<sequence>MRYSTVLAITAFALSTEACLSLSALTSLCGGLLGGGSSQPPSTGCTTCETAPPDPSTSTGSCGCQQSTCSSGASTCSSCGGTCGAAPAQQQAAASAAPPTDMFSQMIGGVSNVLEGTFSGSGAMLHNLIG</sequence>
<name>M3K3A6_CANMX</name>
<reference evidence="2 3" key="1">
    <citation type="submission" date="2013-02" db="EMBL/GenBank/DDBJ databases">
        <title>Genome sequence of Candida maltosa Xu316, a potential industrial strain for xylitol and ethanol production.</title>
        <authorList>
            <person name="Yu J."/>
            <person name="Wang Q."/>
            <person name="Geng X."/>
            <person name="Bao W."/>
            <person name="He P."/>
            <person name="Cai J."/>
        </authorList>
    </citation>
    <scope>NUCLEOTIDE SEQUENCE [LARGE SCALE GENOMIC DNA]</scope>
    <source>
        <strain evidence="3">Xu316</strain>
    </source>
</reference>
<feature type="chain" id="PRO_5004035532" evidence="1">
    <location>
        <begin position="22"/>
        <end position="130"/>
    </location>
</feature>
<organism evidence="2 3">
    <name type="scientific">Candida maltosa (strain Xu316)</name>
    <name type="common">Yeast</name>
    <dbReference type="NCBI Taxonomy" id="1245528"/>
    <lineage>
        <taxon>Eukaryota</taxon>
        <taxon>Fungi</taxon>
        <taxon>Dikarya</taxon>
        <taxon>Ascomycota</taxon>
        <taxon>Saccharomycotina</taxon>
        <taxon>Pichiomycetes</taxon>
        <taxon>Debaryomycetaceae</taxon>
        <taxon>Candida/Lodderomyces clade</taxon>
        <taxon>Candida</taxon>
    </lineage>
</organism>